<dbReference type="EMBL" id="CYZL01000005">
    <property type="protein sequence ID" value="CUN84261.1"/>
    <property type="molecule type" value="Genomic_DNA"/>
</dbReference>
<keyword evidence="5 7" id="KW-0670">Pyruvate</keyword>
<feature type="domain" description="Rhodanese" evidence="10">
    <location>
        <begin position="80"/>
        <end position="114"/>
    </location>
</feature>
<evidence type="ECO:0000256" key="3">
    <source>
        <dbReference type="ARBA" id="ARBA00022679"/>
    </source>
</evidence>
<dbReference type="PIRSF" id="PIRSF000524">
    <property type="entry name" value="SPT"/>
    <property type="match status" value="1"/>
</dbReference>
<dbReference type="NCBIfam" id="TIGR03301">
    <property type="entry name" value="PhnW-AepZ"/>
    <property type="match status" value="1"/>
</dbReference>
<dbReference type="SUPFAM" id="SSF53383">
    <property type="entry name" value="PLP-dependent transferases"/>
    <property type="match status" value="1"/>
</dbReference>
<feature type="binding site" evidence="8">
    <location>
        <position position="335"/>
    </location>
    <ligand>
        <name>substrate</name>
    </ligand>
</feature>
<evidence type="ECO:0000256" key="2">
    <source>
        <dbReference type="ARBA" id="ARBA00022576"/>
    </source>
</evidence>
<dbReference type="PANTHER" id="PTHR42778:SF1">
    <property type="entry name" value="2-AMINOETHYLPHOSPHONATE--PYRUVATE TRANSAMINASE"/>
    <property type="match status" value="1"/>
</dbReference>
<dbReference type="InterPro" id="IPR015422">
    <property type="entry name" value="PyrdxlP-dep_Trfase_small"/>
</dbReference>
<comment type="cofactor">
    <cofactor evidence="1 7 9">
        <name>pyridoxal 5'-phosphate</name>
        <dbReference type="ChEBI" id="CHEBI:597326"/>
    </cofactor>
</comment>
<name>A0A174A6K2_9FIRM</name>
<dbReference type="EC" id="2.6.1.37" evidence="7"/>
<dbReference type="AlphaFoldDB" id="A0A174A6K2"/>
<organism evidence="11 12">
    <name type="scientific">Anaerobutyricum hallii</name>
    <dbReference type="NCBI Taxonomy" id="39488"/>
    <lineage>
        <taxon>Bacteria</taxon>
        <taxon>Bacillati</taxon>
        <taxon>Bacillota</taxon>
        <taxon>Clostridia</taxon>
        <taxon>Lachnospirales</taxon>
        <taxon>Lachnospiraceae</taxon>
        <taxon>Anaerobutyricum</taxon>
    </lineage>
</organism>
<comment type="similarity">
    <text evidence="7">Belongs to the class-V pyridoxal-phosphate-dependent aminotransferase family. PhnW subfamily.</text>
</comment>
<keyword evidence="4 7" id="KW-0663">Pyridoxal phosphate</keyword>
<dbReference type="GO" id="GO:0047304">
    <property type="term" value="F:2-aminoethylphosphonate-pyruvate transaminase activity"/>
    <property type="evidence" value="ECO:0007669"/>
    <property type="project" value="UniProtKB-UniRule"/>
</dbReference>
<accession>A0A174A6K2</accession>
<dbReference type="GO" id="GO:0019700">
    <property type="term" value="P:organic phosphonate catabolic process"/>
    <property type="evidence" value="ECO:0007669"/>
    <property type="project" value="UniProtKB-UniRule"/>
</dbReference>
<evidence type="ECO:0000256" key="1">
    <source>
        <dbReference type="ARBA" id="ARBA00001933"/>
    </source>
</evidence>
<evidence type="ECO:0000313" key="11">
    <source>
        <dbReference type="EMBL" id="CUN84261.1"/>
    </source>
</evidence>
<evidence type="ECO:0000259" key="10">
    <source>
        <dbReference type="PROSITE" id="PS50206"/>
    </source>
</evidence>
<dbReference type="HAMAP" id="MF_01376">
    <property type="entry name" value="PhnW_aminotrans_5"/>
    <property type="match status" value="1"/>
</dbReference>
<evidence type="ECO:0000256" key="5">
    <source>
        <dbReference type="ARBA" id="ARBA00023317"/>
    </source>
</evidence>
<dbReference type="InterPro" id="IPR015424">
    <property type="entry name" value="PyrdxlP-dep_Trfase"/>
</dbReference>
<dbReference type="Gene3D" id="3.40.640.10">
    <property type="entry name" value="Type I PLP-dependent aspartate aminotransferase-like (Major domain)"/>
    <property type="match status" value="1"/>
</dbReference>
<dbReference type="NCBIfam" id="NF010006">
    <property type="entry name" value="PRK13479.1"/>
    <property type="match status" value="1"/>
</dbReference>
<sequence length="370" mass="41316">MYKLLTPGPLTTTDTVKEEMLVDHCTWDDDYKSITQKIRKELLELAHVDESEYTAVLMQGSGTFGVESVVTSSVGKDDKILVCENGAYGARMAQLAKQAGKNVVVYHEEYSHVPDAKRVKEYLDADPSITHVGMIHSETTSGILNDIEAVGKVVKEAGKTFIVDGMSSFAGVDIDVKAIGIDFIISSANKCIQGVPGFSFIICKKSELMKCKGNCGSLSLDLYDQWETMQKDGKWRFTSPTHVVLAFAKAMEELKEEGGISARAKRYRENNQLLIRRMRALGIETYIDDAHQGPIITTFFTPKMDNFSFAEMYEYIKKRGYAIYPGKVTDADTFRIGNIGEIYKEDIEKVSDIIEEYFEKCCGGLVRQTA</sequence>
<dbReference type="PROSITE" id="PS50206">
    <property type="entry name" value="RHODANESE_3"/>
    <property type="match status" value="1"/>
</dbReference>
<evidence type="ECO:0000313" key="12">
    <source>
        <dbReference type="Proteomes" id="UP000095679"/>
    </source>
</evidence>
<dbReference type="InterPro" id="IPR012703">
    <property type="entry name" value="NH2EtPonate_pyrv_transaminase"/>
</dbReference>
<comment type="function">
    <text evidence="7">Involved in phosphonate degradation.</text>
</comment>
<comment type="subunit">
    <text evidence="7">Homodimer.</text>
</comment>
<evidence type="ECO:0000256" key="6">
    <source>
        <dbReference type="ARBA" id="ARBA00049460"/>
    </source>
</evidence>
<evidence type="ECO:0000256" key="9">
    <source>
        <dbReference type="PIRSR" id="PIRSR000524-50"/>
    </source>
</evidence>
<dbReference type="RefSeq" id="WP_055298087.1">
    <property type="nucleotide sequence ID" value="NZ_BLYK01000036.1"/>
</dbReference>
<reference evidence="11 12" key="1">
    <citation type="submission" date="2015-09" db="EMBL/GenBank/DDBJ databases">
        <authorList>
            <consortium name="Pathogen Informatics"/>
        </authorList>
    </citation>
    <scope>NUCLEOTIDE SEQUENCE [LARGE SCALE GENOMIC DNA]</scope>
    <source>
        <strain evidence="11 12">2789STDY5834835</strain>
    </source>
</reference>
<proteinExistence type="inferred from homology"/>
<protein>
    <recommendedName>
        <fullName evidence="7">2-aminoethylphosphonate--pyruvate transaminase</fullName>
        <ecNumber evidence="7">2.6.1.37</ecNumber>
    </recommendedName>
    <alternativeName>
        <fullName evidence="7">2-aminoethylphosphonate aminotransferase</fullName>
    </alternativeName>
    <alternativeName>
        <fullName evidence="7">AEP transaminase</fullName>
        <shortName evidence="7">AEPT</shortName>
    </alternativeName>
</protein>
<comment type="catalytic activity">
    <reaction evidence="6 7">
        <text>(2-aminoethyl)phosphonate + pyruvate = phosphonoacetaldehyde + L-alanine</text>
        <dbReference type="Rhea" id="RHEA:17021"/>
        <dbReference type="ChEBI" id="CHEBI:15361"/>
        <dbReference type="ChEBI" id="CHEBI:57418"/>
        <dbReference type="ChEBI" id="CHEBI:57972"/>
        <dbReference type="ChEBI" id="CHEBI:58383"/>
        <dbReference type="EC" id="2.6.1.37"/>
    </reaction>
</comment>
<evidence type="ECO:0000256" key="7">
    <source>
        <dbReference type="HAMAP-Rule" id="MF_01376"/>
    </source>
</evidence>
<dbReference type="NCBIfam" id="TIGR02326">
    <property type="entry name" value="transamin_PhnW"/>
    <property type="match status" value="1"/>
</dbReference>
<dbReference type="Gene3D" id="3.90.1150.10">
    <property type="entry name" value="Aspartate Aminotransferase, domain 1"/>
    <property type="match status" value="1"/>
</dbReference>
<evidence type="ECO:0000256" key="4">
    <source>
        <dbReference type="ARBA" id="ARBA00022898"/>
    </source>
</evidence>
<dbReference type="Proteomes" id="UP000095679">
    <property type="component" value="Unassembled WGS sequence"/>
</dbReference>
<dbReference type="InterPro" id="IPR000192">
    <property type="entry name" value="Aminotrans_V_dom"/>
</dbReference>
<keyword evidence="3 7" id="KW-0808">Transferase</keyword>
<dbReference type="PANTHER" id="PTHR42778">
    <property type="entry name" value="2-AMINOETHYLPHOSPHONATE--PYRUVATE TRANSAMINASE"/>
    <property type="match status" value="1"/>
</dbReference>
<dbReference type="InterPro" id="IPR015421">
    <property type="entry name" value="PyrdxlP-dep_Trfase_major"/>
</dbReference>
<dbReference type="InterPro" id="IPR024169">
    <property type="entry name" value="SP_NH2Trfase/AEP_transaminase"/>
</dbReference>
<keyword evidence="2 7" id="KW-0032">Aminotransferase</keyword>
<dbReference type="Pfam" id="PF00266">
    <property type="entry name" value="Aminotran_5"/>
    <property type="match status" value="1"/>
</dbReference>
<gene>
    <name evidence="7 11" type="primary">phnW</name>
    <name evidence="11" type="ORF">ERS852450_00713</name>
</gene>
<evidence type="ECO:0000256" key="8">
    <source>
        <dbReference type="PIRSR" id="PIRSR000524-1"/>
    </source>
</evidence>
<dbReference type="InterPro" id="IPR001763">
    <property type="entry name" value="Rhodanese-like_dom"/>
</dbReference>
<feature type="modified residue" description="N6-(pyridoxal phosphate)lysine" evidence="7 9">
    <location>
        <position position="190"/>
    </location>
</feature>